<evidence type="ECO:0000256" key="6">
    <source>
        <dbReference type="ARBA" id="ARBA00023163"/>
    </source>
</evidence>
<dbReference type="PROSITE" id="PS00676">
    <property type="entry name" value="SIGMA54_INTERACT_2"/>
    <property type="match status" value="1"/>
</dbReference>
<evidence type="ECO:0000313" key="9">
    <source>
        <dbReference type="EMBL" id="SBW04684.1"/>
    </source>
</evidence>
<dbReference type="SUPFAM" id="SSF55785">
    <property type="entry name" value="PYP-like sensor domain (PAS domain)"/>
    <property type="match status" value="1"/>
</dbReference>
<keyword evidence="2" id="KW-0067">ATP-binding</keyword>
<dbReference type="Gene3D" id="3.30.450.20">
    <property type="entry name" value="PAS domain"/>
    <property type="match status" value="1"/>
</dbReference>
<evidence type="ECO:0000256" key="5">
    <source>
        <dbReference type="ARBA" id="ARBA00023159"/>
    </source>
</evidence>
<accession>A0A212JYZ4</accession>
<reference evidence="9" key="1">
    <citation type="submission" date="2016-04" db="EMBL/GenBank/DDBJ databases">
        <authorList>
            <person name="Evans L.H."/>
            <person name="Alamgir A."/>
            <person name="Owens N."/>
            <person name="Weber N.D."/>
            <person name="Virtaneva K."/>
            <person name="Barbian K."/>
            <person name="Babar A."/>
            <person name="Rosenke K."/>
        </authorList>
    </citation>
    <scope>NUCLEOTIDE SEQUENCE</scope>
    <source>
        <strain evidence="9">86</strain>
    </source>
</reference>
<dbReference type="InterPro" id="IPR009057">
    <property type="entry name" value="Homeodomain-like_sf"/>
</dbReference>
<dbReference type="InterPro" id="IPR035965">
    <property type="entry name" value="PAS-like_dom_sf"/>
</dbReference>
<dbReference type="PROSITE" id="PS50045">
    <property type="entry name" value="SIGMA54_INTERACT_4"/>
    <property type="match status" value="1"/>
</dbReference>
<name>A0A212JYZ4_9PROT</name>
<feature type="domain" description="Sigma-54 factor interaction" evidence="7">
    <location>
        <begin position="329"/>
        <end position="559"/>
    </location>
</feature>
<dbReference type="GO" id="GO:0043565">
    <property type="term" value="F:sequence-specific DNA binding"/>
    <property type="evidence" value="ECO:0007669"/>
    <property type="project" value="InterPro"/>
</dbReference>
<dbReference type="Gene3D" id="3.40.50.300">
    <property type="entry name" value="P-loop containing nucleotide triphosphate hydrolases"/>
    <property type="match status" value="1"/>
</dbReference>
<dbReference type="Gene3D" id="1.10.8.60">
    <property type="match status" value="1"/>
</dbReference>
<dbReference type="InterPro" id="IPR002078">
    <property type="entry name" value="Sigma_54_int"/>
</dbReference>
<keyword evidence="5" id="KW-0010">Activator</keyword>
<keyword evidence="6" id="KW-0804">Transcription</keyword>
<feature type="domain" description="PAS" evidence="8">
    <location>
        <begin position="198"/>
        <end position="250"/>
    </location>
</feature>
<evidence type="ECO:0000256" key="3">
    <source>
        <dbReference type="ARBA" id="ARBA00023012"/>
    </source>
</evidence>
<dbReference type="SMART" id="SM00382">
    <property type="entry name" value="AAA"/>
    <property type="match status" value="1"/>
</dbReference>
<evidence type="ECO:0000259" key="8">
    <source>
        <dbReference type="PROSITE" id="PS50112"/>
    </source>
</evidence>
<organism evidence="9">
    <name type="scientific">uncultured Alphaproteobacteria bacterium</name>
    <dbReference type="NCBI Taxonomy" id="91750"/>
    <lineage>
        <taxon>Bacteria</taxon>
        <taxon>Pseudomonadati</taxon>
        <taxon>Pseudomonadota</taxon>
        <taxon>Alphaproteobacteria</taxon>
        <taxon>environmental samples</taxon>
    </lineage>
</organism>
<dbReference type="Gene3D" id="3.40.50.2300">
    <property type="match status" value="1"/>
</dbReference>
<dbReference type="Gene3D" id="3.40.50.10660">
    <property type="entry name" value="PrpR receptor domain-like"/>
    <property type="match status" value="1"/>
</dbReference>
<dbReference type="InterPro" id="IPR003593">
    <property type="entry name" value="AAA+_ATPase"/>
</dbReference>
<dbReference type="InterPro" id="IPR027417">
    <property type="entry name" value="P-loop_NTPase"/>
</dbReference>
<dbReference type="SUPFAM" id="SSF52540">
    <property type="entry name" value="P-loop containing nucleoside triphosphate hydrolases"/>
    <property type="match status" value="1"/>
</dbReference>
<dbReference type="PANTHER" id="PTHR32071">
    <property type="entry name" value="TRANSCRIPTIONAL REGULATORY PROTEIN"/>
    <property type="match status" value="1"/>
</dbReference>
<dbReference type="CDD" id="cd00009">
    <property type="entry name" value="AAA"/>
    <property type="match status" value="1"/>
</dbReference>
<keyword evidence="3" id="KW-0902">Two-component regulatory system</keyword>
<dbReference type="PROSITE" id="PS00675">
    <property type="entry name" value="SIGMA54_INTERACT_1"/>
    <property type="match status" value="1"/>
</dbReference>
<dbReference type="PANTHER" id="PTHR32071:SF81">
    <property type="entry name" value="PROPIONATE CATABOLISM OPERON REGULATORY PROTEIN"/>
    <property type="match status" value="1"/>
</dbReference>
<gene>
    <name evidence="9" type="ORF">KL86APRO_11885</name>
</gene>
<dbReference type="InterPro" id="IPR000014">
    <property type="entry name" value="PAS"/>
</dbReference>
<dbReference type="Pfam" id="PF00158">
    <property type="entry name" value="Sigma54_activat"/>
    <property type="match status" value="1"/>
</dbReference>
<dbReference type="AlphaFoldDB" id="A0A212JYZ4"/>
<dbReference type="InterPro" id="IPR010524">
    <property type="entry name" value="Sig_transdc_resp-reg_PrpR_N"/>
</dbReference>
<proteinExistence type="predicted"/>
<evidence type="ECO:0000256" key="1">
    <source>
        <dbReference type="ARBA" id="ARBA00022741"/>
    </source>
</evidence>
<dbReference type="GO" id="GO:0000156">
    <property type="term" value="F:phosphorelay response regulator activity"/>
    <property type="evidence" value="ECO:0007669"/>
    <property type="project" value="InterPro"/>
</dbReference>
<evidence type="ECO:0000256" key="4">
    <source>
        <dbReference type="ARBA" id="ARBA00023015"/>
    </source>
</evidence>
<protein>
    <submittedName>
        <fullName evidence="9">Putative sigma-54 dependent transcriptional regulator</fullName>
    </submittedName>
</protein>
<evidence type="ECO:0000259" key="7">
    <source>
        <dbReference type="PROSITE" id="PS50045"/>
    </source>
</evidence>
<dbReference type="InterPro" id="IPR002197">
    <property type="entry name" value="HTH_Fis"/>
</dbReference>
<keyword evidence="1" id="KW-0547">Nucleotide-binding</keyword>
<dbReference type="SUPFAM" id="SSF159800">
    <property type="entry name" value="PrpR receptor domain-like"/>
    <property type="match status" value="1"/>
</dbReference>
<dbReference type="EMBL" id="FLUO01000001">
    <property type="protein sequence ID" value="SBW04684.1"/>
    <property type="molecule type" value="Genomic_DNA"/>
</dbReference>
<evidence type="ECO:0000256" key="2">
    <source>
        <dbReference type="ARBA" id="ARBA00022840"/>
    </source>
</evidence>
<dbReference type="FunFam" id="3.40.50.300:FF:000006">
    <property type="entry name" value="DNA-binding transcriptional regulator NtrC"/>
    <property type="match status" value="1"/>
</dbReference>
<keyword evidence="4" id="KW-0805">Transcription regulation</keyword>
<dbReference type="GO" id="GO:0005524">
    <property type="term" value="F:ATP binding"/>
    <property type="evidence" value="ECO:0007669"/>
    <property type="project" value="UniProtKB-KW"/>
</dbReference>
<sequence>MANEICLIAPYAELAAVAWQVEGVVPRGFDVRTANLEDALALLPEVEAAGYRVLVSRGKTAELLRKHTALPVIAIEIDSYDVLRVLADLIGKPCRIAIVGHAGILRDLTKMADTLGLASYSILFEQADALEYEQLQAAVRARLVRDPVDLMIGDTIPQSRFAPLCPEFRLVSSGPESVAKALESAAALLDAIDLERVNRDHLSTVLDLFEKAVFSLDQGGCVTHANRAATVAFQMTRAEMMGQPIEAVDPALAIAHETLARGTWEVGPVVETRFGRMVCYLYPIVSDGVGRGMVFALERVERIYTVEQKIRRQERQENRFVAQYRLEDYITRDAGMRRRLDQVRRYARTDATILITGESGTGKELLAQGIHRAGRRAEGPFVAVNCGAFPPTLLESELFGYVEGAFTGASRKGKKGVFELAHTGTLFLDEVGELEKSLQTRLLRVIQERELMRLGSEQPIPVDIRVIAASNKCLEEMVAAGAFREDLFYRLNVLKFETVPLRARPDDIVPSALFALRRHAQAYGSPATDLAPDLRRALVAGSWRGNFRQLSNVMERLAILADAAVVTLAAARPALADIDGARPEARPCGGCDLLEGSFGEIRDRVVARVLSLERGSRSRAARRLGVDRTTLARWLKDPAAPRVAE</sequence>
<dbReference type="SUPFAM" id="SSF46689">
    <property type="entry name" value="Homeodomain-like"/>
    <property type="match status" value="1"/>
</dbReference>
<dbReference type="Pfam" id="PF02954">
    <property type="entry name" value="HTH_8"/>
    <property type="match status" value="1"/>
</dbReference>
<dbReference type="Pfam" id="PF06506">
    <property type="entry name" value="PrpR_N"/>
    <property type="match status" value="1"/>
</dbReference>
<dbReference type="InterPro" id="IPR025943">
    <property type="entry name" value="Sigma_54_int_dom_ATP-bd_2"/>
</dbReference>
<dbReference type="InterPro" id="IPR025662">
    <property type="entry name" value="Sigma_54_int_dom_ATP-bd_1"/>
</dbReference>
<dbReference type="GO" id="GO:0006355">
    <property type="term" value="P:regulation of DNA-templated transcription"/>
    <property type="evidence" value="ECO:0007669"/>
    <property type="project" value="InterPro"/>
</dbReference>
<dbReference type="PROSITE" id="PS50112">
    <property type="entry name" value="PAS"/>
    <property type="match status" value="1"/>
</dbReference>
<dbReference type="Gene3D" id="1.10.10.60">
    <property type="entry name" value="Homeodomain-like"/>
    <property type="match status" value="1"/>
</dbReference>
<dbReference type="Pfam" id="PF25601">
    <property type="entry name" value="AAA_lid_14"/>
    <property type="match status" value="1"/>
</dbReference>
<dbReference type="InterPro" id="IPR058031">
    <property type="entry name" value="AAA_lid_NorR"/>
</dbReference>